<dbReference type="GO" id="GO:0005975">
    <property type="term" value="P:carbohydrate metabolic process"/>
    <property type="evidence" value="ECO:0007669"/>
    <property type="project" value="InterPro"/>
</dbReference>
<dbReference type="Proteomes" id="UP000033163">
    <property type="component" value="Chromosome I"/>
</dbReference>
<dbReference type="SUPFAM" id="SSF48208">
    <property type="entry name" value="Six-hairpin glycosidases"/>
    <property type="match status" value="1"/>
</dbReference>
<dbReference type="InterPro" id="IPR010905">
    <property type="entry name" value="Glyco_hydro_88"/>
</dbReference>
<dbReference type="PANTHER" id="PTHR33886">
    <property type="entry name" value="UNSATURATED RHAMNOGALACTURONAN HYDROLASE (EUROFUNG)"/>
    <property type="match status" value="1"/>
</dbReference>
<dbReference type="Gene3D" id="1.50.10.10">
    <property type="match status" value="1"/>
</dbReference>
<dbReference type="PATRIC" id="fig|1073571.4.peg.2458"/>
<organism evidence="2 3">
    <name type="scientific">Paenibacillus riograndensis SBR5</name>
    <dbReference type="NCBI Taxonomy" id="1073571"/>
    <lineage>
        <taxon>Bacteria</taxon>
        <taxon>Bacillati</taxon>
        <taxon>Bacillota</taxon>
        <taxon>Bacilli</taxon>
        <taxon>Bacillales</taxon>
        <taxon>Paenibacillaceae</taxon>
        <taxon>Paenibacillus</taxon>
        <taxon>Paenibacillus sonchi group</taxon>
    </lineage>
</organism>
<dbReference type="STRING" id="483937.AMQ84_10285"/>
<dbReference type="InterPro" id="IPR012341">
    <property type="entry name" value="6hp_glycosidase-like_sf"/>
</dbReference>
<dbReference type="HOGENOM" id="CLU_038720_1_0_9"/>
<dbReference type="Pfam" id="PF07470">
    <property type="entry name" value="Glyco_hydro_88"/>
    <property type="match status" value="1"/>
</dbReference>
<keyword evidence="1 2" id="KW-0378">Hydrolase</keyword>
<name>A0A0E3WH60_9BACL</name>
<dbReference type="InterPro" id="IPR008928">
    <property type="entry name" value="6-hairpin_glycosidase_sf"/>
</dbReference>
<dbReference type="AlphaFoldDB" id="A0A0E3WH60"/>
<evidence type="ECO:0000313" key="2">
    <source>
        <dbReference type="EMBL" id="CQR54723.1"/>
    </source>
</evidence>
<dbReference type="KEGG" id="pri:PRIO_2314"/>
<proteinExistence type="predicted"/>
<dbReference type="EMBL" id="LN831776">
    <property type="protein sequence ID" value="CQR54723.1"/>
    <property type="molecule type" value="Genomic_DNA"/>
</dbReference>
<dbReference type="PANTHER" id="PTHR33886:SF8">
    <property type="entry name" value="UNSATURATED RHAMNOGALACTURONAN HYDROLASE (EUROFUNG)"/>
    <property type="match status" value="1"/>
</dbReference>
<sequence>MADRPLPGCGSSLPEHKIRLKWMTNEGGIKVTITEATSVRWSSKIADTILERCNEQGEDEYVLERWAYVPGMLLMAMARAGVQLGRPEYVSYMERHMDTFIGEDGSIRTYRLEEYNLDQINEGKNLFLLYQKTGEERYAKAADLLAAQLIGHPRTSEGGFWHKKVYPFQMWLDGLYMASPFLAEYGKVFQRPELIDEAAHQLLLVEQRTRDPRTGLLYHGWDESKEQEWADSSTGLSSHFWSRAMGWYAMALVDCLEHFPLAHPKRGTVIGIFQRMCGALLEVQDKETGLWYQVLDQGGRKGNYLEASGSCMFVYALAKGLRLGYLEPSFQEAMLKGYEGIVEHLTEEDEHGVHLHHICHGAGLSKDRNGSYDYYISEEVLSDVPMGVAPLLLASLEVERYQADR</sequence>
<gene>
    <name evidence="2" type="ORF">PRIO_2314</name>
</gene>
<accession>A0A0E3WH60</accession>
<evidence type="ECO:0000256" key="1">
    <source>
        <dbReference type="ARBA" id="ARBA00022801"/>
    </source>
</evidence>
<reference evidence="3" key="1">
    <citation type="submission" date="2015-03" db="EMBL/GenBank/DDBJ databases">
        <authorList>
            <person name="Wibberg D."/>
        </authorList>
    </citation>
    <scope>NUCLEOTIDE SEQUENCE [LARGE SCALE GENOMIC DNA]</scope>
</reference>
<protein>
    <submittedName>
        <fullName evidence="2">Glycosyl hydrolase family 88</fullName>
    </submittedName>
</protein>
<dbReference type="InterPro" id="IPR052043">
    <property type="entry name" value="PolySaccharide_Degr_Enz"/>
</dbReference>
<dbReference type="GO" id="GO:0016787">
    <property type="term" value="F:hydrolase activity"/>
    <property type="evidence" value="ECO:0007669"/>
    <property type="project" value="UniProtKB-KW"/>
</dbReference>
<evidence type="ECO:0000313" key="3">
    <source>
        <dbReference type="Proteomes" id="UP000033163"/>
    </source>
</evidence>